<protein>
    <submittedName>
        <fullName evidence="1">Uncharacterized protein</fullName>
    </submittedName>
</protein>
<name>A0AAI9DFK5_PROST</name>
<comment type="caution">
    <text evidence="1">The sequence shown here is derived from an EMBL/GenBank/DDBJ whole genome shotgun (WGS) entry which is preliminary data.</text>
</comment>
<proteinExistence type="predicted"/>
<organism evidence="1">
    <name type="scientific">Providencia stuartii</name>
    <dbReference type="NCBI Taxonomy" id="588"/>
    <lineage>
        <taxon>Bacteria</taxon>
        <taxon>Pseudomonadati</taxon>
        <taxon>Pseudomonadota</taxon>
        <taxon>Gammaproteobacteria</taxon>
        <taxon>Enterobacterales</taxon>
        <taxon>Morganellaceae</taxon>
        <taxon>Providencia</taxon>
    </lineage>
</organism>
<sequence>MKIRNGLNPSTFYAKRQRLLCAEQSQTGGGIKAQLVEKTIPDPMTDTP</sequence>
<reference evidence="1" key="1">
    <citation type="submission" date="2024-02" db="EMBL/GenBank/DDBJ databases">
        <authorList>
            <consortium name="Clinical and Environmental Microbiology Branch: Whole genome sequencing antimicrobial resistance pathogens in the healthcare setting"/>
        </authorList>
    </citation>
    <scope>NUCLEOTIDE SEQUENCE</scope>
    <source>
        <strain evidence="1">2021GO-0154</strain>
    </source>
</reference>
<evidence type="ECO:0000313" key="1">
    <source>
        <dbReference type="EMBL" id="EMJ5136494.1"/>
    </source>
</evidence>
<dbReference type="EMBL" id="ABMABF030000024">
    <property type="protein sequence ID" value="EMJ5136494.1"/>
    <property type="molecule type" value="Genomic_DNA"/>
</dbReference>
<dbReference type="AlphaFoldDB" id="A0AAI9DFK5"/>
<accession>A0AAI9DFK5</accession>
<gene>
    <name evidence="1" type="ORF">RG298_004294</name>
</gene>